<keyword evidence="3 9" id="KW-0489">Methyltransferase</keyword>
<comment type="catalytic activity">
    <reaction evidence="7">
        <text>a 2'-deoxyadenosine in DNA + S-adenosyl-L-methionine = an N(6)-methyl-2'-deoxyadenosine in DNA + S-adenosyl-L-homocysteine + H(+)</text>
        <dbReference type="Rhea" id="RHEA:15197"/>
        <dbReference type="Rhea" id="RHEA-COMP:12418"/>
        <dbReference type="Rhea" id="RHEA-COMP:12419"/>
        <dbReference type="ChEBI" id="CHEBI:15378"/>
        <dbReference type="ChEBI" id="CHEBI:57856"/>
        <dbReference type="ChEBI" id="CHEBI:59789"/>
        <dbReference type="ChEBI" id="CHEBI:90615"/>
        <dbReference type="ChEBI" id="CHEBI:90616"/>
        <dbReference type="EC" id="2.1.1.72"/>
    </reaction>
</comment>
<name>A0ABT9FI17_9GAMM</name>
<evidence type="ECO:0000256" key="1">
    <source>
        <dbReference type="ARBA" id="ARBA00006594"/>
    </source>
</evidence>
<dbReference type="InterPro" id="IPR050953">
    <property type="entry name" value="N4_N6_ade-DNA_methylase"/>
</dbReference>
<gene>
    <name evidence="9" type="ORF">Q8W34_17485</name>
</gene>
<comment type="caution">
    <text evidence="9">The sequence shown here is derived from an EMBL/GenBank/DDBJ whole genome shotgun (WGS) entry which is preliminary data.</text>
</comment>
<dbReference type="EMBL" id="JAUYVT010000020">
    <property type="protein sequence ID" value="MDP2566443.1"/>
    <property type="molecule type" value="Genomic_DNA"/>
</dbReference>
<evidence type="ECO:0000256" key="6">
    <source>
        <dbReference type="ARBA" id="ARBA00022747"/>
    </source>
</evidence>
<evidence type="ECO:0000313" key="10">
    <source>
        <dbReference type="Proteomes" id="UP001177212"/>
    </source>
</evidence>
<accession>A0ABT9FI17</accession>
<comment type="similarity">
    <text evidence="1">Belongs to the N(4)/N(6)-methyltransferase family.</text>
</comment>
<keyword evidence="10" id="KW-1185">Reference proteome</keyword>
<dbReference type="SUPFAM" id="SSF53335">
    <property type="entry name" value="S-adenosyl-L-methionine-dependent methyltransferases"/>
    <property type="match status" value="1"/>
</dbReference>
<evidence type="ECO:0000256" key="5">
    <source>
        <dbReference type="ARBA" id="ARBA00022691"/>
    </source>
</evidence>
<dbReference type="InterPro" id="IPR029063">
    <property type="entry name" value="SAM-dependent_MTases_sf"/>
</dbReference>
<feature type="domain" description="Type II methyltransferase M.TaqI-like" evidence="8">
    <location>
        <begin position="112"/>
        <end position="234"/>
    </location>
</feature>
<sequence>MHLTIDTDNNNDIFDSIAEISKKASSSLSQSDKRKFAAYFTPKQLSNHLVKVADYRGGKLGDKGAGGGILSASAAARHILSNSDKPCFISAHEIIPQIREFLKQSYRVVSNEAKSLNKAFDTEINGDFTALADEALSTKYGDYENIIINPPYFKISPKSEVNQVIKKHLGFTVPNIYSSFMLISLHLLKQEGSLTALVPRSFFNGLYHKSFRQYIRKHYSIDTITRYRSRSNAFKYENVIQENVIVKFTKRAQVPEIKIFTCLNPDSAPEYEMNLRSELLLNNDNDIFALPADMDELNAFTRMRRLPSKLESLGLTLSTGKVVEYRHKQSLNNTNSGAMYIEAKCLETNYDTYRSKYSKRSHGNALDINDNTSNVLIEAQNIILIKRISSNSDKQRMNCTVLLKSQCTSEKLAISNHIQYISGQALRDADFALKIAKHLSSYDVEMSMRVINGTTQINSADIDLIRFPKKKRNNKNKSALDQNLCGTKDFKE</sequence>
<organism evidence="9 10">
    <name type="scientific">Pseudoalteromonas marina</name>
    <dbReference type="NCBI Taxonomy" id="267375"/>
    <lineage>
        <taxon>Bacteria</taxon>
        <taxon>Pseudomonadati</taxon>
        <taxon>Pseudomonadota</taxon>
        <taxon>Gammaproteobacteria</taxon>
        <taxon>Alteromonadales</taxon>
        <taxon>Pseudoalteromonadaceae</taxon>
        <taxon>Pseudoalteromonas</taxon>
    </lineage>
</organism>
<evidence type="ECO:0000256" key="2">
    <source>
        <dbReference type="ARBA" id="ARBA00011900"/>
    </source>
</evidence>
<dbReference type="PRINTS" id="PR00507">
    <property type="entry name" value="N12N6MTFRASE"/>
</dbReference>
<keyword evidence="6" id="KW-0680">Restriction system</keyword>
<reference evidence="9" key="1">
    <citation type="submission" date="2023-07" db="EMBL/GenBank/DDBJ databases">
        <title>Genome content predicts the carbon catabolic preferences of heterotrophic bacteria.</title>
        <authorList>
            <person name="Gralka M."/>
        </authorList>
    </citation>
    <scope>NUCLEOTIDE SEQUENCE</scope>
    <source>
        <strain evidence="9">4G09</strain>
    </source>
</reference>
<dbReference type="EC" id="2.1.1.72" evidence="2"/>
<proteinExistence type="inferred from homology"/>
<evidence type="ECO:0000256" key="3">
    <source>
        <dbReference type="ARBA" id="ARBA00022603"/>
    </source>
</evidence>
<evidence type="ECO:0000256" key="7">
    <source>
        <dbReference type="ARBA" id="ARBA00047942"/>
    </source>
</evidence>
<evidence type="ECO:0000259" key="8">
    <source>
        <dbReference type="Pfam" id="PF07669"/>
    </source>
</evidence>
<keyword evidence="5" id="KW-0949">S-adenosyl-L-methionine</keyword>
<dbReference type="InterPro" id="IPR011639">
    <property type="entry name" value="MethylTrfase_TaqI-like_dom"/>
</dbReference>
<dbReference type="GO" id="GO:0008168">
    <property type="term" value="F:methyltransferase activity"/>
    <property type="evidence" value="ECO:0007669"/>
    <property type="project" value="UniProtKB-KW"/>
</dbReference>
<dbReference type="PANTHER" id="PTHR33841:SF5">
    <property type="entry name" value="DNA METHYLASE (MODIFICATION METHYLASE) (METHYLTRANSFERASE)-RELATED"/>
    <property type="match status" value="1"/>
</dbReference>
<dbReference type="RefSeq" id="WP_305473070.1">
    <property type="nucleotide sequence ID" value="NZ_JAUYVT010000020.1"/>
</dbReference>
<protein>
    <recommendedName>
        <fullName evidence="2">site-specific DNA-methyltransferase (adenine-specific)</fullName>
        <ecNumber evidence="2">2.1.1.72</ecNumber>
    </recommendedName>
</protein>
<keyword evidence="4" id="KW-0808">Transferase</keyword>
<evidence type="ECO:0000313" key="9">
    <source>
        <dbReference type="EMBL" id="MDP2566443.1"/>
    </source>
</evidence>
<dbReference type="GO" id="GO:0032259">
    <property type="term" value="P:methylation"/>
    <property type="evidence" value="ECO:0007669"/>
    <property type="project" value="UniProtKB-KW"/>
</dbReference>
<dbReference type="Proteomes" id="UP001177212">
    <property type="component" value="Unassembled WGS sequence"/>
</dbReference>
<dbReference type="Gene3D" id="3.40.50.150">
    <property type="entry name" value="Vaccinia Virus protein VP39"/>
    <property type="match status" value="1"/>
</dbReference>
<dbReference type="Pfam" id="PF07669">
    <property type="entry name" value="Eco57I"/>
    <property type="match status" value="1"/>
</dbReference>
<dbReference type="PANTHER" id="PTHR33841">
    <property type="entry name" value="DNA METHYLTRANSFERASE YEEA-RELATED"/>
    <property type="match status" value="1"/>
</dbReference>
<evidence type="ECO:0000256" key="4">
    <source>
        <dbReference type="ARBA" id="ARBA00022679"/>
    </source>
</evidence>